<dbReference type="PANTHER" id="PTHR11807">
    <property type="entry name" value="ATPASES OF THE PP SUPERFAMILY-RELATED"/>
    <property type="match status" value="1"/>
</dbReference>
<evidence type="ECO:0000256" key="4">
    <source>
        <dbReference type="SAM" id="MobiDB-lite"/>
    </source>
</evidence>
<keyword evidence="2" id="KW-0067">ATP-binding</keyword>
<dbReference type="InterPro" id="IPR014729">
    <property type="entry name" value="Rossmann-like_a/b/a_fold"/>
</dbReference>
<dbReference type="InterPro" id="IPR035107">
    <property type="entry name" value="tRNA_thiolation_TtcA_Ctu1"/>
</dbReference>
<evidence type="ECO:0000256" key="3">
    <source>
        <dbReference type="PIRSR" id="PIRSR004976-53"/>
    </source>
</evidence>
<dbReference type="Proteomes" id="UP000509448">
    <property type="component" value="Chromosome"/>
</dbReference>
<keyword evidence="7" id="KW-1185">Reference proteome</keyword>
<dbReference type="KEGG" id="ccai:NAS2_1639"/>
<dbReference type="Pfam" id="PF01171">
    <property type="entry name" value="ATP_bind_3"/>
    <property type="match status" value="1"/>
</dbReference>
<sequence length="314" mass="34704">MERKVARAISKYEMLKPKERIGIAVSGGKDSMSLLDMLHRMAPRHGSELVVLVVHEGIGGHVEMSHALAEEYSRGLGIEVRSISFQELFGYTLAELVDRSRGASSACAICGPLRRRAIDVLAKEAGVDVVATGHHMDDFLQTFIIGMLEGDLKRIGWMYPGPKPNPEGRVRRVQPLVELYEEEVLEYAKTRKLPFYGCDCPYRKYGVRVRVKSFLRELEAKSPGAKEIMFRSALALSRAAAHEIGAPPEYRRCRYCGWPSTSDVCNTCATLMSIIEEPINIGRVAFNPGARVGPGGQPSPEPETGYTRGPVTRG</sequence>
<proteinExistence type="predicted"/>
<dbReference type="GO" id="GO:0002143">
    <property type="term" value="P:tRNA wobble position uridine thiolation"/>
    <property type="evidence" value="ECO:0007669"/>
    <property type="project" value="TreeGrafter"/>
</dbReference>
<feature type="binding site" evidence="2">
    <location>
        <position position="54"/>
    </location>
    <ligand>
        <name>ATP</name>
        <dbReference type="ChEBI" id="CHEBI:30616"/>
    </ligand>
</feature>
<name>A0A4V0P1V2_9ARCH</name>
<keyword evidence="3" id="KW-1017">Isopeptide bond</keyword>
<evidence type="ECO:0000256" key="1">
    <source>
        <dbReference type="ARBA" id="ARBA00022679"/>
    </source>
</evidence>
<accession>A0A4V0P1V2</accession>
<evidence type="ECO:0000313" key="6">
    <source>
        <dbReference type="EMBL" id="BBE43010.1"/>
    </source>
</evidence>
<evidence type="ECO:0000256" key="2">
    <source>
        <dbReference type="PIRSR" id="PIRSR004976-51"/>
    </source>
</evidence>
<organism evidence="6 7">
    <name type="scientific">Conexivisphaera calida</name>
    <dbReference type="NCBI Taxonomy" id="1874277"/>
    <lineage>
        <taxon>Archaea</taxon>
        <taxon>Nitrososphaerota</taxon>
        <taxon>Conexivisphaeria</taxon>
        <taxon>Conexivisphaerales</taxon>
        <taxon>Conexivisphaeraceae</taxon>
        <taxon>Conexivisphaera</taxon>
    </lineage>
</organism>
<keyword evidence="2" id="KW-0547">Nucleotide-binding</keyword>
<feature type="binding site" evidence="2">
    <location>
        <position position="30"/>
    </location>
    <ligand>
        <name>ATP</name>
        <dbReference type="ChEBI" id="CHEBI:30616"/>
    </ligand>
</feature>
<keyword evidence="1" id="KW-0808">Transferase</keyword>
<dbReference type="EMBL" id="AP018732">
    <property type="protein sequence ID" value="BBE43010.1"/>
    <property type="molecule type" value="Genomic_DNA"/>
</dbReference>
<dbReference type="InterPro" id="IPR000541">
    <property type="entry name" value="Ncs6/Tuc1/Ctu1"/>
</dbReference>
<dbReference type="NCBIfam" id="TIGR00269">
    <property type="entry name" value="TIGR00269 family protein"/>
    <property type="match status" value="1"/>
</dbReference>
<feature type="region of interest" description="Disordered" evidence="4">
    <location>
        <begin position="290"/>
        <end position="314"/>
    </location>
</feature>
<feature type="cross-link" description="Glycyl lysine isopeptide (Lys-Gly) (interchain with G-Cter in SAMP2)" evidence="3">
    <location>
        <position position="163"/>
    </location>
</feature>
<protein>
    <submittedName>
        <fullName evidence="6">TilS and TtcA-like n-type ATP pyrophosphatase superfamily</fullName>
    </submittedName>
</protein>
<dbReference type="PIRSF" id="PIRSF004976">
    <property type="entry name" value="ATPase_YdaO"/>
    <property type="match status" value="1"/>
</dbReference>
<dbReference type="InterPro" id="IPR011063">
    <property type="entry name" value="TilS/TtcA_N"/>
</dbReference>
<dbReference type="GO" id="GO:0002144">
    <property type="term" value="C:cytosolic tRNA wobble base thiouridylase complex"/>
    <property type="evidence" value="ECO:0007669"/>
    <property type="project" value="TreeGrafter"/>
</dbReference>
<evidence type="ECO:0000259" key="5">
    <source>
        <dbReference type="Pfam" id="PF01171"/>
    </source>
</evidence>
<gene>
    <name evidence="6" type="ORF">NAS2_1639</name>
</gene>
<evidence type="ECO:0000313" key="7">
    <source>
        <dbReference type="Proteomes" id="UP000509448"/>
    </source>
</evidence>
<keyword evidence="3" id="KW-0832">Ubl conjugation</keyword>
<feature type="binding site" evidence="2">
    <location>
        <begin position="24"/>
        <end position="26"/>
    </location>
    <ligand>
        <name>ATP</name>
        <dbReference type="ChEBI" id="CHEBI:30616"/>
    </ligand>
</feature>
<dbReference type="GO" id="GO:0005524">
    <property type="term" value="F:ATP binding"/>
    <property type="evidence" value="ECO:0007669"/>
    <property type="project" value="UniProtKB-KW"/>
</dbReference>
<feature type="domain" description="tRNA(Ile)-lysidine/2-thiocytidine synthase N-terminal" evidence="5">
    <location>
        <begin position="21"/>
        <end position="196"/>
    </location>
</feature>
<dbReference type="Gene3D" id="3.40.50.620">
    <property type="entry name" value="HUPs"/>
    <property type="match status" value="1"/>
</dbReference>
<dbReference type="PANTHER" id="PTHR11807:SF12">
    <property type="entry name" value="CYTOPLASMIC TRNA 2-THIOLATION PROTEIN 1"/>
    <property type="match status" value="1"/>
</dbReference>
<dbReference type="GO" id="GO:0016740">
    <property type="term" value="F:transferase activity"/>
    <property type="evidence" value="ECO:0007669"/>
    <property type="project" value="UniProtKB-KW"/>
</dbReference>
<feature type="binding site" evidence="2">
    <location>
        <position position="138"/>
    </location>
    <ligand>
        <name>ATP</name>
        <dbReference type="ChEBI" id="CHEBI:30616"/>
    </ligand>
</feature>
<dbReference type="AlphaFoldDB" id="A0A4V0P1V2"/>
<feature type="binding site" evidence="2">
    <location>
        <position position="133"/>
    </location>
    <ligand>
        <name>ATP</name>
        <dbReference type="ChEBI" id="CHEBI:30616"/>
    </ligand>
</feature>
<reference evidence="6 7" key="1">
    <citation type="journal article" date="2019" name="ISME J.">
        <title>Isolation and characterization of a thermophilic sulfur- and iron-reducing thaumarchaeote from a terrestrial acidic hot spring.</title>
        <authorList>
            <person name="Kato S."/>
            <person name="Itoh T."/>
            <person name="Yuki M."/>
            <person name="Nagamori M."/>
            <person name="Ohnishi M."/>
            <person name="Uematsu K."/>
            <person name="Suzuki K."/>
            <person name="Takashina T."/>
            <person name="Ohkuma M."/>
        </authorList>
    </citation>
    <scope>NUCLEOTIDE SEQUENCE [LARGE SCALE GENOMIC DNA]</scope>
    <source>
        <strain evidence="6 7">NAS-02</strain>
    </source>
</reference>
<dbReference type="SUPFAM" id="SSF52402">
    <property type="entry name" value="Adenine nucleotide alpha hydrolases-like"/>
    <property type="match status" value="1"/>
</dbReference>
<dbReference type="GO" id="GO:0000049">
    <property type="term" value="F:tRNA binding"/>
    <property type="evidence" value="ECO:0007669"/>
    <property type="project" value="InterPro"/>
</dbReference>